<evidence type="ECO:0000256" key="2">
    <source>
        <dbReference type="ARBA" id="ARBA00022723"/>
    </source>
</evidence>
<evidence type="ECO:0000256" key="1">
    <source>
        <dbReference type="ARBA" id="ARBA00004123"/>
    </source>
</evidence>
<name>A0A6P3UM68_BOMIM</name>
<keyword evidence="4 8" id="KW-0863">Zinc-finger</keyword>
<accession>A0A6P3UM68</accession>
<dbReference type="AlphaFoldDB" id="A0A6P3UM68"/>
<dbReference type="RefSeq" id="XP_012237032.1">
    <property type="nucleotide sequence ID" value="XM_012381609.3"/>
</dbReference>
<evidence type="ECO:0000256" key="3">
    <source>
        <dbReference type="ARBA" id="ARBA00022737"/>
    </source>
</evidence>
<evidence type="ECO:0000256" key="7">
    <source>
        <dbReference type="ARBA" id="ARBA00023242"/>
    </source>
</evidence>
<dbReference type="GO" id="GO:0003677">
    <property type="term" value="F:DNA binding"/>
    <property type="evidence" value="ECO:0007669"/>
    <property type="project" value="UniProtKB-KW"/>
</dbReference>
<keyword evidence="11" id="KW-1185">Reference proteome</keyword>
<reference evidence="12" key="1">
    <citation type="submission" date="2025-08" db="UniProtKB">
        <authorList>
            <consortium name="RefSeq"/>
        </authorList>
    </citation>
    <scope>IDENTIFICATION</scope>
</reference>
<gene>
    <name evidence="12" type="primary">LOC100743370</name>
</gene>
<dbReference type="Gene3D" id="3.30.160.60">
    <property type="entry name" value="Classic Zinc Finger"/>
    <property type="match status" value="2"/>
</dbReference>
<keyword evidence="2" id="KW-0479">Metal-binding</keyword>
<dbReference type="InterPro" id="IPR036236">
    <property type="entry name" value="Znf_C2H2_sf"/>
</dbReference>
<dbReference type="PROSITE" id="PS50157">
    <property type="entry name" value="ZINC_FINGER_C2H2_2"/>
    <property type="match status" value="2"/>
</dbReference>
<keyword evidence="6" id="KW-0238">DNA-binding</keyword>
<dbReference type="Pfam" id="PF00096">
    <property type="entry name" value="zf-C2H2"/>
    <property type="match status" value="1"/>
</dbReference>
<dbReference type="GO" id="GO:0010468">
    <property type="term" value="P:regulation of gene expression"/>
    <property type="evidence" value="ECO:0007669"/>
    <property type="project" value="TreeGrafter"/>
</dbReference>
<sequence length="632" mass="71269">MAHASLPKLICTPINTSRMCPSDFTATLSDVLQSDPVKRLLNQPNIIVKRIPSKINATSVSNDNVLTNKIHNIDSNVHRTKQSELSVIPLQTNQEENIEDKNFLPSKKHGKSEITLVPVTRERKPCGHCEPCENITCDVVVQQYVDRDGSSPMLAINIEESEIDAPVSRHCENKMCDALSIDHDRCRRAIIRLNRCNQSIACDICGIMLQTQRSRIYHKNCIRKNEYRHNETSSAKILKERMREREIQIIEASKMKRNDYTDPITGYSLAMETLKNNKELIIIPKSVPLQQQQPPPPQPPPPSLPPPPPPPPPPLPPTTTTITTTAITINSMSTKQSTSQINNVNNVFGKLLSSIPIVLPQQSIVLGKTQCSNENSISNPIQLAVSEALTRSFVTTTSTVPLPQSHYITFTTQANTHPIPINELLLPHSQIVTTPIQPKPLLTPIRVVPITNLITEPSLLHQTQGIPKFCIMPDDTAPSLTITNSQPIQHLALVPKVELSTNSKTASRKKKKIVKKKRKKKVFKCDYCLKNFSTDWYFKMHVAMHTGENRFTCKICKRLFSNRYDMKKHISNDHKSESISPSICNQQITEDSQTSNLDIQQEVRKEDKTNGYIIMPTQDIVKNIKTELRHEV</sequence>
<dbReference type="InterPro" id="IPR050331">
    <property type="entry name" value="Zinc_finger"/>
</dbReference>
<evidence type="ECO:0000256" key="5">
    <source>
        <dbReference type="ARBA" id="ARBA00022833"/>
    </source>
</evidence>
<dbReference type="PROSITE" id="PS00028">
    <property type="entry name" value="ZINC_FINGER_C2H2_1"/>
    <property type="match status" value="2"/>
</dbReference>
<dbReference type="KEGG" id="bim:100743370"/>
<dbReference type="SMART" id="SM00355">
    <property type="entry name" value="ZnF_C2H2"/>
    <property type="match status" value="2"/>
</dbReference>
<dbReference type="OMA" id="LHRTQGI"/>
<feature type="domain" description="C2H2-type" evidence="10">
    <location>
        <begin position="523"/>
        <end position="550"/>
    </location>
</feature>
<dbReference type="GO" id="GO:0008270">
    <property type="term" value="F:zinc ion binding"/>
    <property type="evidence" value="ECO:0007669"/>
    <property type="project" value="UniProtKB-KW"/>
</dbReference>
<evidence type="ECO:0000256" key="6">
    <source>
        <dbReference type="ARBA" id="ARBA00023125"/>
    </source>
</evidence>
<feature type="region of interest" description="Disordered" evidence="9">
    <location>
        <begin position="289"/>
        <end position="321"/>
    </location>
</feature>
<feature type="compositionally biased region" description="Pro residues" evidence="9">
    <location>
        <begin position="293"/>
        <end position="317"/>
    </location>
</feature>
<dbReference type="GO" id="GO:0005634">
    <property type="term" value="C:nucleus"/>
    <property type="evidence" value="ECO:0007669"/>
    <property type="project" value="UniProtKB-SubCell"/>
</dbReference>
<protein>
    <submittedName>
        <fullName evidence="12">Uncharacterized protein LOC100743370</fullName>
    </submittedName>
</protein>
<evidence type="ECO:0000313" key="11">
    <source>
        <dbReference type="Proteomes" id="UP000515180"/>
    </source>
</evidence>
<evidence type="ECO:0000256" key="4">
    <source>
        <dbReference type="ARBA" id="ARBA00022771"/>
    </source>
</evidence>
<feature type="domain" description="C2H2-type" evidence="10">
    <location>
        <begin position="551"/>
        <end position="579"/>
    </location>
</feature>
<evidence type="ECO:0000256" key="9">
    <source>
        <dbReference type="SAM" id="MobiDB-lite"/>
    </source>
</evidence>
<keyword evidence="7" id="KW-0539">Nucleus</keyword>
<evidence type="ECO:0000256" key="8">
    <source>
        <dbReference type="PROSITE-ProRule" id="PRU00042"/>
    </source>
</evidence>
<dbReference type="InterPro" id="IPR013087">
    <property type="entry name" value="Znf_C2H2_type"/>
</dbReference>
<organism evidence="11 12">
    <name type="scientific">Bombus impatiens</name>
    <name type="common">Bumblebee</name>
    <dbReference type="NCBI Taxonomy" id="132113"/>
    <lineage>
        <taxon>Eukaryota</taxon>
        <taxon>Metazoa</taxon>
        <taxon>Ecdysozoa</taxon>
        <taxon>Arthropoda</taxon>
        <taxon>Hexapoda</taxon>
        <taxon>Insecta</taxon>
        <taxon>Pterygota</taxon>
        <taxon>Neoptera</taxon>
        <taxon>Endopterygota</taxon>
        <taxon>Hymenoptera</taxon>
        <taxon>Apocrita</taxon>
        <taxon>Aculeata</taxon>
        <taxon>Apoidea</taxon>
        <taxon>Anthophila</taxon>
        <taxon>Apidae</taxon>
        <taxon>Bombus</taxon>
        <taxon>Pyrobombus</taxon>
    </lineage>
</organism>
<comment type="subcellular location">
    <subcellularLocation>
        <location evidence="1">Nucleus</location>
    </subcellularLocation>
</comment>
<dbReference type="PANTHER" id="PTHR16515">
    <property type="entry name" value="PR DOMAIN ZINC FINGER PROTEIN"/>
    <property type="match status" value="1"/>
</dbReference>
<dbReference type="GeneID" id="100743370"/>
<proteinExistence type="predicted"/>
<dbReference type="Proteomes" id="UP000515180">
    <property type="component" value="Unplaced"/>
</dbReference>
<keyword evidence="5" id="KW-0862">Zinc</keyword>
<dbReference type="PANTHER" id="PTHR16515:SF49">
    <property type="entry name" value="GASTRULA ZINC FINGER PROTEIN XLCGF49.1-LIKE-RELATED"/>
    <property type="match status" value="1"/>
</dbReference>
<evidence type="ECO:0000259" key="10">
    <source>
        <dbReference type="PROSITE" id="PS50157"/>
    </source>
</evidence>
<dbReference type="SUPFAM" id="SSF57667">
    <property type="entry name" value="beta-beta-alpha zinc fingers"/>
    <property type="match status" value="1"/>
</dbReference>
<keyword evidence="3" id="KW-0677">Repeat</keyword>
<evidence type="ECO:0000313" key="12">
    <source>
        <dbReference type="RefSeq" id="XP_012237032.1"/>
    </source>
</evidence>
<dbReference type="OrthoDB" id="8922241at2759"/>